<evidence type="ECO:0000313" key="5">
    <source>
        <dbReference type="Proteomes" id="UP000260649"/>
    </source>
</evidence>
<dbReference type="Pfam" id="PF00395">
    <property type="entry name" value="SLH"/>
    <property type="match status" value="2"/>
</dbReference>
<gene>
    <name evidence="4" type="ORF">DV520_11515</name>
</gene>
<comment type="caution">
    <text evidence="4">The sequence shown here is derived from an EMBL/GenBank/DDBJ whole genome shotgun (WGS) entry which is preliminary data.</text>
</comment>
<evidence type="ECO:0000256" key="1">
    <source>
        <dbReference type="ARBA" id="ARBA00022737"/>
    </source>
</evidence>
<evidence type="ECO:0000313" key="4">
    <source>
        <dbReference type="EMBL" id="RFT05652.1"/>
    </source>
</evidence>
<feature type="domain" description="SLH" evidence="3">
    <location>
        <begin position="14"/>
        <end position="77"/>
    </location>
</feature>
<evidence type="ECO:0000256" key="2">
    <source>
        <dbReference type="SAM" id="SignalP"/>
    </source>
</evidence>
<sequence>MLCVAVMLSVMVMGAGAAFSDQDKIENTEAVDACVALNIIGGYPDGSYKPEGNIKRSEITKMICVALNGGKEPNVSTNSKPTFNDVRGTNAAWAEGYIEACVAQGIVSGVGGGRFSPNGNVTGTQLAKMLLVCLGYDAGIEGFVGSAWETNVNVRAAQKGLYEGLESMDTAAALTRDSAAQMVWNAMNAYEVEYKTTIVTDENGNLITQNVAEDKQAIGEDNKLVRVTLLGDKYEASVYEGILVASGEYGIQGKSAGKDKLTLQVKAVNGASVSTARESTFKYANDITDLMGQYIKVLVDDKTNAYGVFPVADQNVVASATFDKVKIDGTKISVDGTAYNYNDGAIEGIEKTSGTELKISELTGTKYAEVASGDVITFISNDGDSKIDLAIVNPMKSASSSLDKVTYVSKTEFVAGGNSYEFDDVIAPNDLAKGDYVAYYENTYTGDKEFIKADKVSGKVTSTKDSGKEVKIGDNWYKVGNTTPDSPFYQALMKKGDAVELNSTVTAYVVNGVIYYANAETAGSTDTALVLAAPGSMDTNGNYQVKLLFSDKTTKVVPADQKYDGLEGKLVTWEVSDDVYELEAVSAVNKAGGDVYAESTTGFEKADKTLAEKKVASDAVIYVTYKDGTKDKETVLSGNELNGLGGDLNGNVYYVLTDGLISLAYIDSDSYLPGANATQLYGYVVSSVSENNDNNVKYKQYDVYTTDGKLVEGVKQKATTSVKKGDFIKLNLTSDNYAEGVQKLSEIETNAGALLNYGDDYLVVLGSNGKATNINLDDDVKYLEVNTEDVKGIGNEANLEKASETGIANEYYANVSYYVEGGEALLVVIDTTGKWNNGTTDVTVTQREATTPTKAQVATATTSAGSLTVTGSSINITDGETITLTGYSGTANKFDVKLTAASSTSATMTLEGNILKNGPVIATGNKADIEVTGEGNITGKIVITGDGLATKTINFTIKVQK</sequence>
<dbReference type="EMBL" id="QQRQ01000038">
    <property type="protein sequence ID" value="RFT05652.1"/>
    <property type="molecule type" value="Genomic_DNA"/>
</dbReference>
<organism evidence="4 5">
    <name type="scientific">Evtepia gabavorous</name>
    <dbReference type="NCBI Taxonomy" id="2211183"/>
    <lineage>
        <taxon>Bacteria</taxon>
        <taxon>Bacillati</taxon>
        <taxon>Bacillota</taxon>
        <taxon>Clostridia</taxon>
        <taxon>Eubacteriales</taxon>
        <taxon>Evtepia</taxon>
    </lineage>
</organism>
<feature type="chain" id="PRO_5017792511" evidence="2">
    <location>
        <begin position="18"/>
        <end position="961"/>
    </location>
</feature>
<accession>A0A3E2B0W5</accession>
<proteinExistence type="predicted"/>
<keyword evidence="1" id="KW-0677">Repeat</keyword>
<dbReference type="Proteomes" id="UP000260649">
    <property type="component" value="Unassembled WGS sequence"/>
</dbReference>
<dbReference type="AlphaFoldDB" id="A0A3E2B0W5"/>
<feature type="domain" description="SLH" evidence="3">
    <location>
        <begin position="81"/>
        <end position="144"/>
    </location>
</feature>
<dbReference type="InterPro" id="IPR001119">
    <property type="entry name" value="SLH_dom"/>
</dbReference>
<keyword evidence="5" id="KW-1185">Reference proteome</keyword>
<feature type="signal peptide" evidence="2">
    <location>
        <begin position="1"/>
        <end position="17"/>
    </location>
</feature>
<keyword evidence="2" id="KW-0732">Signal</keyword>
<evidence type="ECO:0000259" key="3">
    <source>
        <dbReference type="PROSITE" id="PS51272"/>
    </source>
</evidence>
<dbReference type="PROSITE" id="PS51272">
    <property type="entry name" value="SLH"/>
    <property type="match status" value="2"/>
</dbReference>
<reference evidence="4 5" key="1">
    <citation type="submission" date="2018-07" db="EMBL/GenBank/DDBJ databases">
        <title>GABA Modulating Bacteria of the Human Gut Microbiota.</title>
        <authorList>
            <person name="Strandwitz P."/>
            <person name="Kim K.H."/>
            <person name="Terekhova D."/>
            <person name="Liu J.K."/>
            <person name="Sharma A."/>
            <person name="Levering J."/>
            <person name="Mcdonald D."/>
            <person name="Dietrich D."/>
            <person name="Ramadhar T.R."/>
            <person name="Lekbua A."/>
            <person name="Mroue N."/>
            <person name="Liston C."/>
            <person name="Stewart E.J."/>
            <person name="Dubin M.J."/>
            <person name="Zengler K."/>
            <person name="Knight R."/>
            <person name="Gilbert J.A."/>
            <person name="Clardy J."/>
            <person name="Lewis K."/>
        </authorList>
    </citation>
    <scope>NUCLEOTIDE SEQUENCE [LARGE SCALE GENOMIC DNA]</scope>
    <source>
        <strain evidence="4 5">KLE1738</strain>
    </source>
</reference>
<name>A0A3E2B0W5_9FIRM</name>
<protein>
    <submittedName>
        <fullName evidence="4">S-layer homology domain-containing protein</fullName>
    </submittedName>
</protein>